<proteinExistence type="predicted"/>
<protein>
    <submittedName>
        <fullName evidence="2">Uncharacterized protein</fullName>
    </submittedName>
</protein>
<accession>A0A0G4HFA8</accession>
<reference evidence="2" key="1">
    <citation type="submission" date="2014-11" db="EMBL/GenBank/DDBJ databases">
        <authorList>
            <person name="Otto D Thomas"/>
            <person name="Naeem Raeece"/>
        </authorList>
    </citation>
    <scope>NUCLEOTIDE SEQUENCE</scope>
</reference>
<evidence type="ECO:0000313" key="2">
    <source>
        <dbReference type="EMBL" id="CEM42733.1"/>
    </source>
</evidence>
<gene>
    <name evidence="2" type="ORF">Cvel_26988</name>
</gene>
<dbReference type="AlphaFoldDB" id="A0A0G4HFA8"/>
<organism evidence="2">
    <name type="scientific">Chromera velia CCMP2878</name>
    <dbReference type="NCBI Taxonomy" id="1169474"/>
    <lineage>
        <taxon>Eukaryota</taxon>
        <taxon>Sar</taxon>
        <taxon>Alveolata</taxon>
        <taxon>Colpodellida</taxon>
        <taxon>Chromeraceae</taxon>
        <taxon>Chromera</taxon>
    </lineage>
</organism>
<dbReference type="EMBL" id="CDMZ01002521">
    <property type="protein sequence ID" value="CEM42733.1"/>
    <property type="molecule type" value="Genomic_DNA"/>
</dbReference>
<name>A0A0G4HFA8_9ALVE</name>
<feature type="region of interest" description="Disordered" evidence="1">
    <location>
        <begin position="34"/>
        <end position="59"/>
    </location>
</feature>
<dbReference type="VEuPathDB" id="CryptoDB:Cvel_26988"/>
<evidence type="ECO:0000256" key="1">
    <source>
        <dbReference type="SAM" id="MobiDB-lite"/>
    </source>
</evidence>
<sequence>MSAGRPTCCSYFDDPEKQRGLSGDAIKQGDLLLTKTDDEDGPTSFGIGKGSPERWRSRRREDRCARHELRSSVRHQTVFRAIF</sequence>